<keyword evidence="5" id="KW-0808">Transferase</keyword>
<dbReference type="GO" id="GO:0016301">
    <property type="term" value="F:kinase activity"/>
    <property type="evidence" value="ECO:0007669"/>
    <property type="project" value="UniProtKB-KW"/>
</dbReference>
<protein>
    <recommendedName>
        <fullName evidence="3">histidine kinase</fullName>
        <ecNumber evidence="3">2.7.13.3</ecNumber>
    </recommendedName>
</protein>
<dbReference type="InterPro" id="IPR003594">
    <property type="entry name" value="HATPase_dom"/>
</dbReference>
<evidence type="ECO:0000256" key="10">
    <source>
        <dbReference type="ARBA" id="ARBA00023136"/>
    </source>
</evidence>
<dbReference type="PROSITE" id="PS50109">
    <property type="entry name" value="HIS_KIN"/>
    <property type="match status" value="1"/>
</dbReference>
<feature type="domain" description="Histidine kinase" evidence="11">
    <location>
        <begin position="54"/>
        <end position="254"/>
    </location>
</feature>
<reference evidence="12 13" key="1">
    <citation type="submission" date="2020-02" db="EMBL/GenBank/DDBJ databases">
        <title>Fructobacillus sp. isolated from paper mulberry of Taiwan.</title>
        <authorList>
            <person name="Lin S.-T."/>
        </authorList>
    </citation>
    <scope>NUCLEOTIDE SEQUENCE [LARGE SCALE GENOMIC DNA]</scope>
    <source>
        <strain evidence="12 13">M2-14</strain>
    </source>
</reference>
<evidence type="ECO:0000256" key="3">
    <source>
        <dbReference type="ARBA" id="ARBA00012438"/>
    </source>
</evidence>
<dbReference type="PRINTS" id="PR00344">
    <property type="entry name" value="BCTRLSENSOR"/>
</dbReference>
<comment type="caution">
    <text evidence="12">The sequence shown here is derived from an EMBL/GenBank/DDBJ whole genome shotgun (WGS) entry which is preliminary data.</text>
</comment>
<evidence type="ECO:0000256" key="4">
    <source>
        <dbReference type="ARBA" id="ARBA00022475"/>
    </source>
</evidence>
<dbReference type="EC" id="2.7.13.3" evidence="3"/>
<keyword evidence="13" id="KW-1185">Reference proteome</keyword>
<keyword evidence="8" id="KW-1133">Transmembrane helix</keyword>
<evidence type="ECO:0000259" key="11">
    <source>
        <dbReference type="PROSITE" id="PS50109"/>
    </source>
</evidence>
<proteinExistence type="predicted"/>
<evidence type="ECO:0000256" key="7">
    <source>
        <dbReference type="ARBA" id="ARBA00022777"/>
    </source>
</evidence>
<dbReference type="SMART" id="SM00387">
    <property type="entry name" value="HATPase_c"/>
    <property type="match status" value="1"/>
</dbReference>
<comment type="catalytic activity">
    <reaction evidence="1">
        <text>ATP + protein L-histidine = ADP + protein N-phospho-L-histidine.</text>
        <dbReference type="EC" id="2.7.13.3"/>
    </reaction>
</comment>
<dbReference type="PANTHER" id="PTHR45453:SF2">
    <property type="entry name" value="HISTIDINE KINASE"/>
    <property type="match status" value="1"/>
</dbReference>
<accession>A0ABS5R291</accession>
<dbReference type="InterPro" id="IPR036890">
    <property type="entry name" value="HATPase_C_sf"/>
</dbReference>
<dbReference type="EMBL" id="JAAMFK010000003">
    <property type="protein sequence ID" value="MBS9338669.1"/>
    <property type="molecule type" value="Genomic_DNA"/>
</dbReference>
<dbReference type="InterPro" id="IPR005467">
    <property type="entry name" value="His_kinase_dom"/>
</dbReference>
<evidence type="ECO:0000256" key="1">
    <source>
        <dbReference type="ARBA" id="ARBA00000085"/>
    </source>
</evidence>
<evidence type="ECO:0000256" key="6">
    <source>
        <dbReference type="ARBA" id="ARBA00022692"/>
    </source>
</evidence>
<dbReference type="Proteomes" id="UP001519504">
    <property type="component" value="Unassembled WGS sequence"/>
</dbReference>
<keyword evidence="9" id="KW-0902">Two-component regulatory system</keyword>
<evidence type="ECO:0000313" key="12">
    <source>
        <dbReference type="EMBL" id="MBS9338669.1"/>
    </source>
</evidence>
<evidence type="ECO:0000313" key="13">
    <source>
        <dbReference type="Proteomes" id="UP001519504"/>
    </source>
</evidence>
<keyword evidence="7 12" id="KW-0418">Kinase</keyword>
<comment type="subcellular location">
    <subcellularLocation>
        <location evidence="2">Cell membrane</location>
        <topology evidence="2">Multi-pass membrane protein</topology>
    </subcellularLocation>
</comment>
<keyword evidence="4" id="KW-1003">Cell membrane</keyword>
<evidence type="ECO:0000256" key="2">
    <source>
        <dbReference type="ARBA" id="ARBA00004651"/>
    </source>
</evidence>
<name>A0ABS5R291_9LACO</name>
<dbReference type="InterPro" id="IPR050351">
    <property type="entry name" value="BphY/WalK/GraS-like"/>
</dbReference>
<dbReference type="InterPro" id="IPR004358">
    <property type="entry name" value="Sig_transdc_His_kin-like_C"/>
</dbReference>
<keyword evidence="6" id="KW-0812">Transmembrane</keyword>
<dbReference type="Gene3D" id="3.30.565.10">
    <property type="entry name" value="Histidine kinase-like ATPase, C-terminal domain"/>
    <property type="match status" value="1"/>
</dbReference>
<gene>
    <name evidence="12" type="ORF">G6R29_03360</name>
</gene>
<evidence type="ECO:0000256" key="5">
    <source>
        <dbReference type="ARBA" id="ARBA00022679"/>
    </source>
</evidence>
<organism evidence="12 13">
    <name type="scientific">Fructobacillus broussonetiae</name>
    <dbReference type="NCBI Taxonomy" id="2713173"/>
    <lineage>
        <taxon>Bacteria</taxon>
        <taxon>Bacillati</taxon>
        <taxon>Bacillota</taxon>
        <taxon>Bacilli</taxon>
        <taxon>Lactobacillales</taxon>
        <taxon>Lactobacillaceae</taxon>
        <taxon>Fructobacillus</taxon>
    </lineage>
</organism>
<sequence length="256" mass="29337">MLAEDDLEFIPDFQNLSSLEHSYTELLEQVVSQKSRQKEKNRLQTADLKDYYALWAHQIKVPLSVLDLMNQTGTVDQKQTKEQLFLVNQYMEMLLSFIRLQDFNQDMNLKEISARSLVMKTLKNYKVWFIQKELTLSVSESDFTFVSDSKWLTFVLEQIIYNAIKYTKTGGLTIDCTSDQKIIIQDTGIGIDPADLPQVFHKGYTGFNGRVQDNASGLGLYLVKSVLDKLGHQVKIESTVGVGTTVTIDCRQKQMR</sequence>
<keyword evidence="10" id="KW-0472">Membrane</keyword>
<dbReference type="Pfam" id="PF02518">
    <property type="entry name" value="HATPase_c"/>
    <property type="match status" value="1"/>
</dbReference>
<evidence type="ECO:0000256" key="9">
    <source>
        <dbReference type="ARBA" id="ARBA00023012"/>
    </source>
</evidence>
<dbReference type="SUPFAM" id="SSF55874">
    <property type="entry name" value="ATPase domain of HSP90 chaperone/DNA topoisomerase II/histidine kinase"/>
    <property type="match status" value="1"/>
</dbReference>
<dbReference type="PANTHER" id="PTHR45453">
    <property type="entry name" value="PHOSPHATE REGULON SENSOR PROTEIN PHOR"/>
    <property type="match status" value="1"/>
</dbReference>
<evidence type="ECO:0000256" key="8">
    <source>
        <dbReference type="ARBA" id="ARBA00022989"/>
    </source>
</evidence>